<dbReference type="Pfam" id="PF13328">
    <property type="entry name" value="HD_4"/>
    <property type="match status" value="1"/>
</dbReference>
<organism evidence="1 2">
    <name type="scientific">Roseomonas populi</name>
    <dbReference type="NCBI Taxonomy" id="3121582"/>
    <lineage>
        <taxon>Bacteria</taxon>
        <taxon>Pseudomonadati</taxon>
        <taxon>Pseudomonadota</taxon>
        <taxon>Alphaproteobacteria</taxon>
        <taxon>Acetobacterales</taxon>
        <taxon>Roseomonadaceae</taxon>
        <taxon>Roseomonas</taxon>
    </lineage>
</organism>
<dbReference type="SUPFAM" id="SSF109604">
    <property type="entry name" value="HD-domain/PDEase-like"/>
    <property type="match status" value="1"/>
</dbReference>
<evidence type="ECO:0000313" key="1">
    <source>
        <dbReference type="EMBL" id="MCR0985267.1"/>
    </source>
</evidence>
<gene>
    <name evidence="1" type="ORF">NRP21_24765</name>
</gene>
<sequence length="143" mass="15520">MGALLFMTFSAASLSARLHAGHLNQQGEPYLDHVTAVVTLLRERWPDAPDHAIEAAWLHDAMGRKGVTPASLLRAGISPEAVRLIGMLTRLTAVDELEWAEALAASGDLWAIRIKLADFAHNSPPARARLEAAERTLRGIGLR</sequence>
<dbReference type="EMBL" id="JANJOU010000031">
    <property type="protein sequence ID" value="MCR0985267.1"/>
    <property type="molecule type" value="Genomic_DNA"/>
</dbReference>
<keyword evidence="2" id="KW-1185">Reference proteome</keyword>
<dbReference type="Gene3D" id="1.10.3210.10">
    <property type="entry name" value="Hypothetical protein af1432"/>
    <property type="match status" value="1"/>
</dbReference>
<name>A0ABT1XAW2_9PROT</name>
<reference evidence="1 2" key="1">
    <citation type="submission" date="2022-06" db="EMBL/GenBank/DDBJ databases">
        <title>Roseomonas CN29.</title>
        <authorList>
            <person name="Cheng Y."/>
            <person name="He X."/>
        </authorList>
    </citation>
    <scope>NUCLEOTIDE SEQUENCE [LARGE SCALE GENOMIC DNA]</scope>
    <source>
        <strain evidence="1 2">CN29</strain>
    </source>
</reference>
<evidence type="ECO:0000313" key="2">
    <source>
        <dbReference type="Proteomes" id="UP001524642"/>
    </source>
</evidence>
<proteinExistence type="predicted"/>
<dbReference type="RefSeq" id="WP_257718919.1">
    <property type="nucleotide sequence ID" value="NZ_JANJOU010000031.1"/>
</dbReference>
<dbReference type="Proteomes" id="UP001524642">
    <property type="component" value="Unassembled WGS sequence"/>
</dbReference>
<accession>A0ABT1XAW2</accession>
<protein>
    <submittedName>
        <fullName evidence="1">HD domain-containing protein</fullName>
    </submittedName>
</protein>
<comment type="caution">
    <text evidence="1">The sequence shown here is derived from an EMBL/GenBank/DDBJ whole genome shotgun (WGS) entry which is preliminary data.</text>
</comment>